<organism evidence="1 2">
    <name type="scientific">Alkaliphilus peptidifermentans DSM 18978</name>
    <dbReference type="NCBI Taxonomy" id="1120976"/>
    <lineage>
        <taxon>Bacteria</taxon>
        <taxon>Bacillati</taxon>
        <taxon>Bacillota</taxon>
        <taxon>Clostridia</taxon>
        <taxon>Peptostreptococcales</taxon>
        <taxon>Natronincolaceae</taxon>
        <taxon>Alkaliphilus</taxon>
    </lineage>
</organism>
<dbReference type="InterPro" id="IPR014998">
    <property type="entry name" value="DUF1848"/>
</dbReference>
<accession>A0A1G5KQL4</accession>
<sequence>MASNKWDTIDIDTNEGRIKGVAPIIISASRSTDIPAFYSEWFINRLREGYVKWVNPFNRRPQYISFDKTRVIVFWTKDAQPIIPHLKEIDNKGISYYFSFTVNDYEEEGFEIRVRKLDKRIDTFKRLSEKIGKDKVIWRFDPLIMTDKITVEGLLDKILKVGNQISDYTNKIVISFADISTYQKVQKNLKQHNINYKEFNPETMEAVAKGLNEINKNWGLDIATCSEGIDLSTYNIKRNKCIDDDLMIKVFSQDKELMRFLGYDYYSKNSQFEEITLFDLVDSNNKPIFESMMDNNVDKSKKLKDKGQRESCGCIVSKDIGQYDTCSNQCIYCYANSSPTMANSNYLKYLKTSRNGESIL</sequence>
<protein>
    <recommendedName>
        <fullName evidence="3">DUF1848 domain-containing protein</fullName>
    </recommendedName>
</protein>
<keyword evidence="2" id="KW-1185">Reference proteome</keyword>
<name>A0A1G5KQL4_9FIRM</name>
<dbReference type="RefSeq" id="WP_091546548.1">
    <property type="nucleotide sequence ID" value="NZ_FMUS01000030.1"/>
</dbReference>
<evidence type="ECO:0000313" key="1">
    <source>
        <dbReference type="EMBL" id="SCZ02963.1"/>
    </source>
</evidence>
<proteinExistence type="predicted"/>
<evidence type="ECO:0008006" key="3">
    <source>
        <dbReference type="Google" id="ProtNLM"/>
    </source>
</evidence>
<gene>
    <name evidence="1" type="ORF">SAMN03080606_03694</name>
</gene>
<reference evidence="1 2" key="1">
    <citation type="submission" date="2016-10" db="EMBL/GenBank/DDBJ databases">
        <authorList>
            <person name="de Groot N.N."/>
        </authorList>
    </citation>
    <scope>NUCLEOTIDE SEQUENCE [LARGE SCALE GENOMIC DNA]</scope>
    <source>
        <strain evidence="1 2">DSM 18978</strain>
    </source>
</reference>
<dbReference type="Proteomes" id="UP000198636">
    <property type="component" value="Unassembled WGS sequence"/>
</dbReference>
<dbReference type="Pfam" id="PF08902">
    <property type="entry name" value="DUF1848"/>
    <property type="match status" value="1"/>
</dbReference>
<evidence type="ECO:0000313" key="2">
    <source>
        <dbReference type="Proteomes" id="UP000198636"/>
    </source>
</evidence>
<dbReference type="EMBL" id="FMUS01000030">
    <property type="protein sequence ID" value="SCZ02963.1"/>
    <property type="molecule type" value="Genomic_DNA"/>
</dbReference>
<dbReference type="AlphaFoldDB" id="A0A1G5KQL4"/>
<dbReference type="STRING" id="1120976.SAMN03080606_03694"/>
<dbReference type="OrthoDB" id="9771212at2"/>